<evidence type="ECO:0000313" key="2">
    <source>
        <dbReference type="EMBL" id="SFN06544.1"/>
    </source>
</evidence>
<gene>
    <name evidence="2" type="ORF">SAMN05421594_0761</name>
</gene>
<feature type="signal peptide" evidence="1">
    <location>
        <begin position="1"/>
        <end position="26"/>
    </location>
</feature>
<feature type="chain" id="PRO_5011612970" evidence="1">
    <location>
        <begin position="27"/>
        <end position="123"/>
    </location>
</feature>
<proteinExistence type="predicted"/>
<dbReference type="EMBL" id="FOVD01000001">
    <property type="protein sequence ID" value="SFN06544.1"/>
    <property type="molecule type" value="Genomic_DNA"/>
</dbReference>
<accession>A0A1I4VYX8</accession>
<reference evidence="3" key="1">
    <citation type="submission" date="2016-10" db="EMBL/GenBank/DDBJ databases">
        <authorList>
            <person name="Varghese N."/>
            <person name="Submissions S."/>
        </authorList>
    </citation>
    <scope>NUCLEOTIDE SEQUENCE [LARGE SCALE GENOMIC DNA]</scope>
    <source>
        <strain evidence="3">DSM 25575</strain>
    </source>
</reference>
<name>A0A1I4VYX8_CHROL</name>
<keyword evidence="1" id="KW-0732">Signal</keyword>
<keyword evidence="3" id="KW-1185">Reference proteome</keyword>
<sequence>MTDMKTRVLLFSFVMFFSALCAGLFAGNGKTQSYLEASSKIHLVKHADQQGQPEIYSVSDDQDAQDSNDVEKVKFDYSIITQQWLNFFFSGYSYETKAVAIQNRVYITAPRYILYHALQIAGC</sequence>
<dbReference type="Proteomes" id="UP000198769">
    <property type="component" value="Unassembled WGS sequence"/>
</dbReference>
<organism evidence="2 3">
    <name type="scientific">Chryseobacterium oleae</name>
    <dbReference type="NCBI Taxonomy" id="491207"/>
    <lineage>
        <taxon>Bacteria</taxon>
        <taxon>Pseudomonadati</taxon>
        <taxon>Bacteroidota</taxon>
        <taxon>Flavobacteriia</taxon>
        <taxon>Flavobacteriales</taxon>
        <taxon>Weeksellaceae</taxon>
        <taxon>Chryseobacterium group</taxon>
        <taxon>Chryseobacterium</taxon>
    </lineage>
</organism>
<evidence type="ECO:0000313" key="3">
    <source>
        <dbReference type="Proteomes" id="UP000198769"/>
    </source>
</evidence>
<protein>
    <submittedName>
        <fullName evidence="2">Uncharacterized protein</fullName>
    </submittedName>
</protein>
<evidence type="ECO:0000256" key="1">
    <source>
        <dbReference type="SAM" id="SignalP"/>
    </source>
</evidence>
<dbReference type="AlphaFoldDB" id="A0A1I4VYX8"/>